<feature type="transmembrane region" description="Helical" evidence="1">
    <location>
        <begin position="76"/>
        <end position="97"/>
    </location>
</feature>
<gene>
    <name evidence="2" type="ORF">BLA39750_03191</name>
</gene>
<feature type="transmembrane region" description="Helical" evidence="1">
    <location>
        <begin position="44"/>
        <end position="69"/>
    </location>
</feature>
<proteinExistence type="predicted"/>
<accession>A0A6P2XNH8</accession>
<evidence type="ECO:0000313" key="2">
    <source>
        <dbReference type="EMBL" id="VWD10527.1"/>
    </source>
</evidence>
<evidence type="ECO:0000313" key="3">
    <source>
        <dbReference type="Proteomes" id="UP000494110"/>
    </source>
</evidence>
<evidence type="ECO:0000256" key="1">
    <source>
        <dbReference type="SAM" id="Phobius"/>
    </source>
</evidence>
<dbReference type="RefSeq" id="WP_175013043.1">
    <property type="nucleotide sequence ID" value="NZ_CABVQN010000014.1"/>
</dbReference>
<keyword evidence="1" id="KW-1133">Transmembrane helix</keyword>
<feature type="transmembrane region" description="Helical" evidence="1">
    <location>
        <begin position="12"/>
        <end position="32"/>
    </location>
</feature>
<keyword evidence="1" id="KW-0472">Membrane</keyword>
<name>A0A6P2XNH8_BURL3</name>
<dbReference type="AlphaFoldDB" id="A0A6P2XNH8"/>
<organism evidence="2 3">
    <name type="scientific">Burkholderia lata (strain ATCC 17760 / DSM 23089 / LMG 22485 / NCIMB 9086 / R18194 / 383)</name>
    <dbReference type="NCBI Taxonomy" id="482957"/>
    <lineage>
        <taxon>Bacteria</taxon>
        <taxon>Pseudomonadati</taxon>
        <taxon>Pseudomonadota</taxon>
        <taxon>Betaproteobacteria</taxon>
        <taxon>Burkholderiales</taxon>
        <taxon>Burkholderiaceae</taxon>
        <taxon>Burkholderia</taxon>
        <taxon>Burkholderia cepacia complex</taxon>
    </lineage>
</organism>
<sequence>MDNTKLTARIASGLLVVALIELLALLFGYGFASSMDDPYMGLRVLITALFWAAGLSVIGVIAAVACLSIDLQARGGVIYGALVLHGLIVLPGLFMYFH</sequence>
<dbReference type="EMBL" id="CABVQN010000014">
    <property type="protein sequence ID" value="VWD10527.1"/>
    <property type="molecule type" value="Genomic_DNA"/>
</dbReference>
<dbReference type="Proteomes" id="UP000494110">
    <property type="component" value="Unassembled WGS sequence"/>
</dbReference>
<reference evidence="2 3" key="1">
    <citation type="submission" date="2019-09" db="EMBL/GenBank/DDBJ databases">
        <authorList>
            <person name="Depoorter E."/>
        </authorList>
    </citation>
    <scope>NUCLEOTIDE SEQUENCE [LARGE SCALE GENOMIC DNA]</scope>
    <source>
        <strain evidence="2">R-39750</strain>
    </source>
</reference>
<keyword evidence="1" id="KW-0812">Transmembrane</keyword>
<protein>
    <submittedName>
        <fullName evidence="2">Uncharacterized protein</fullName>
    </submittedName>
</protein>